<evidence type="ECO:0000313" key="2">
    <source>
        <dbReference type="EMBL" id="RDV15535.1"/>
    </source>
</evidence>
<proteinExistence type="predicted"/>
<gene>
    <name evidence="2" type="ORF">DXT99_08580</name>
</gene>
<evidence type="ECO:0000313" key="3">
    <source>
        <dbReference type="Proteomes" id="UP000256708"/>
    </source>
</evidence>
<dbReference type="EMBL" id="QRGR01000008">
    <property type="protein sequence ID" value="RDV15535.1"/>
    <property type="molecule type" value="Genomic_DNA"/>
</dbReference>
<name>A0A3D8LDQ5_9BACT</name>
<organism evidence="2 3">
    <name type="scientific">Pontibacter diazotrophicus</name>
    <dbReference type="NCBI Taxonomy" id="1400979"/>
    <lineage>
        <taxon>Bacteria</taxon>
        <taxon>Pseudomonadati</taxon>
        <taxon>Bacteroidota</taxon>
        <taxon>Cytophagia</taxon>
        <taxon>Cytophagales</taxon>
        <taxon>Hymenobacteraceae</taxon>
        <taxon>Pontibacter</taxon>
    </lineage>
</organism>
<dbReference type="AlphaFoldDB" id="A0A3D8LDQ5"/>
<sequence>MPRILIFLLCLFLLCQLPLGVQAQEQAAHKNAFTVKLFGLSVHLKESPYPEMFPNRLDNKGYITFNYGAIVGYDRFVVRDVISVRVEQGLYADCAAVLAGFTHIGWRGLIFRKNRHSLNGGVGPTLVYRRDWNNIEDYVDDGYFERKGDWQYKFYWYAGELEYNYKLKKNTDLSVNLVPGIPELVSFGVGIRKRF</sequence>
<dbReference type="RefSeq" id="WP_115565130.1">
    <property type="nucleotide sequence ID" value="NZ_QRGR01000008.1"/>
</dbReference>
<keyword evidence="1" id="KW-0732">Signal</keyword>
<keyword evidence="3" id="KW-1185">Reference proteome</keyword>
<feature type="signal peptide" evidence="1">
    <location>
        <begin position="1"/>
        <end position="23"/>
    </location>
</feature>
<protein>
    <recommendedName>
        <fullName evidence="4">Outer membrane protein beta-barrel domain-containing protein</fullName>
    </recommendedName>
</protein>
<dbReference type="Proteomes" id="UP000256708">
    <property type="component" value="Unassembled WGS sequence"/>
</dbReference>
<comment type="caution">
    <text evidence="2">The sequence shown here is derived from an EMBL/GenBank/DDBJ whole genome shotgun (WGS) entry which is preliminary data.</text>
</comment>
<evidence type="ECO:0000256" key="1">
    <source>
        <dbReference type="SAM" id="SignalP"/>
    </source>
</evidence>
<reference evidence="3" key="1">
    <citation type="submission" date="2018-08" db="EMBL/GenBank/DDBJ databases">
        <authorList>
            <person name="Liu Z.-W."/>
            <person name="Du Z.-J."/>
        </authorList>
    </citation>
    <scope>NUCLEOTIDE SEQUENCE [LARGE SCALE GENOMIC DNA]</scope>
    <source>
        <strain evidence="3">H4X</strain>
    </source>
</reference>
<dbReference type="OrthoDB" id="1014067at2"/>
<evidence type="ECO:0008006" key="4">
    <source>
        <dbReference type="Google" id="ProtNLM"/>
    </source>
</evidence>
<accession>A0A3D8LDQ5</accession>
<feature type="chain" id="PRO_5017780234" description="Outer membrane protein beta-barrel domain-containing protein" evidence="1">
    <location>
        <begin position="24"/>
        <end position="195"/>
    </location>
</feature>